<evidence type="ECO:0000313" key="2">
    <source>
        <dbReference type="EMBL" id="HCO69114.1"/>
    </source>
</evidence>
<name>A0A3D3TIZ7_9BACT</name>
<comment type="caution">
    <text evidence="2">The sequence shown here is derived from an EMBL/GenBank/DDBJ whole genome shotgun (WGS) entry which is preliminary data.</text>
</comment>
<feature type="transmembrane region" description="Helical" evidence="1">
    <location>
        <begin position="184"/>
        <end position="203"/>
    </location>
</feature>
<feature type="transmembrane region" description="Helical" evidence="1">
    <location>
        <begin position="62"/>
        <end position="80"/>
    </location>
</feature>
<proteinExistence type="predicted"/>
<sequence length="313" mass="33155">MRWLGFTILVFMTLLLFVQTAVSSLESESFMVPFLSIIVVGFVWDAFRELPAKQPAPKELKGYPMVLIAVVAGTLLAYFANIYLGLGAIIAASLVGLVGAATVKEYAVEVYCGAFVGMVSPDVLHDFGHTVIAGVIAGTIFFLTRDVFKGYGGKLGAIAFSSWILVSISSRCRLLDELEEFRHFGVSIMLFSLGAAVLTYLLSIRLRNGPVFASSLVGLLGGLLLPAFGAENAAVLAAVVMAASFVGMSSREKLRSEAAVLFSGLIMGIMFIYSANHFGGAGGKLGTLAFGSVASSRGLVSLGRMIIRKRAAK</sequence>
<evidence type="ECO:0000256" key="1">
    <source>
        <dbReference type="SAM" id="Phobius"/>
    </source>
</evidence>
<gene>
    <name evidence="2" type="ORF">DIT26_00765</name>
</gene>
<dbReference type="AlphaFoldDB" id="A0A3D3TIZ7"/>
<evidence type="ECO:0000313" key="3">
    <source>
        <dbReference type="Proteomes" id="UP000264215"/>
    </source>
</evidence>
<feature type="transmembrane region" description="Helical" evidence="1">
    <location>
        <begin position="123"/>
        <end position="143"/>
    </location>
</feature>
<keyword evidence="1" id="KW-0812">Transmembrane</keyword>
<keyword evidence="1" id="KW-0472">Membrane</keyword>
<feature type="transmembrane region" description="Helical" evidence="1">
    <location>
        <begin position="223"/>
        <end position="246"/>
    </location>
</feature>
<reference evidence="2 3" key="1">
    <citation type="journal article" date="2018" name="Nat. Biotechnol.">
        <title>A standardized bacterial taxonomy based on genome phylogeny substantially revises the tree of life.</title>
        <authorList>
            <person name="Parks D.H."/>
            <person name="Chuvochina M."/>
            <person name="Waite D.W."/>
            <person name="Rinke C."/>
            <person name="Skarshewski A."/>
            <person name="Chaumeil P.A."/>
            <person name="Hugenholtz P."/>
        </authorList>
    </citation>
    <scope>NUCLEOTIDE SEQUENCE [LARGE SCALE GENOMIC DNA]</scope>
    <source>
        <strain evidence="2">UBA9905</strain>
    </source>
</reference>
<dbReference type="Proteomes" id="UP000264215">
    <property type="component" value="Unassembled WGS sequence"/>
</dbReference>
<protein>
    <submittedName>
        <fullName evidence="2">Uncharacterized protein</fullName>
    </submittedName>
</protein>
<keyword evidence="1" id="KW-1133">Transmembrane helix</keyword>
<organism evidence="2 3">
    <name type="scientific">Mesotoga infera</name>
    <dbReference type="NCBI Taxonomy" id="1236046"/>
    <lineage>
        <taxon>Bacteria</taxon>
        <taxon>Thermotogati</taxon>
        <taxon>Thermotogota</taxon>
        <taxon>Thermotogae</taxon>
        <taxon>Kosmotogales</taxon>
        <taxon>Kosmotogaceae</taxon>
        <taxon>Mesotoga</taxon>
    </lineage>
</organism>
<feature type="transmembrane region" description="Helical" evidence="1">
    <location>
        <begin position="258"/>
        <end position="275"/>
    </location>
</feature>
<feature type="transmembrane region" description="Helical" evidence="1">
    <location>
        <begin position="30"/>
        <end position="50"/>
    </location>
</feature>
<feature type="transmembrane region" description="Helical" evidence="1">
    <location>
        <begin position="86"/>
        <end position="103"/>
    </location>
</feature>
<dbReference type="EMBL" id="DQBS01000018">
    <property type="protein sequence ID" value="HCO69114.1"/>
    <property type="molecule type" value="Genomic_DNA"/>
</dbReference>
<feature type="transmembrane region" description="Helical" evidence="1">
    <location>
        <begin position="155"/>
        <end position="172"/>
    </location>
</feature>
<accession>A0A3D3TIZ7</accession>
<feature type="transmembrane region" description="Helical" evidence="1">
    <location>
        <begin position="287"/>
        <end position="307"/>
    </location>
</feature>